<sequence>MVSSIFKDRKIGVKLSVLVAVLCLACGGIVISQIIWLQDSYRISRQQAENTVSDVLDEIITSYKVEKADSMRYGLKQMITSEKDFIYRITRYPYGIRASFSSDDQHGYFDYPITEKGIIKLKNDPYKFLIGKIDGGNLNDLRHLYSALLGAKEFTDDPEKDAVLNKLRQLSNDPYSDIRTLNKIMKQQFKVRSLPFDAQILFIKDINVLYAKAGPFTPGKGFIPTDANLIDRLLGLNESIRNRNKSREHRASGERSANEESKENGSRGTTIYAGRSFLSDVNDQYLWAIQMVLLKVDVPVAYTIKSMALGILGSFLLLIILIACMSYMLYLIIHQRKLNDLKNDFIGNMSHELKTPIATALAAVQGMQYFDVLEDKDKTNRYLKTAASELQRLSQMVSQVLNSVVYERENFRIDPSAFNLKELLEQLIAGQQLLLKDQAIINLMYTAPEIVSADKQYIHQAINNLVDNAVKYSPDPADILITCTTVTNGIEISVTDHGLGIAKEHQAHIFDQFYRVQDPDDQHIKGYGMGLTHVRSIVERHGGNVALSKSDLTGTVFTIFLPQG</sequence>
<dbReference type="InterPro" id="IPR036890">
    <property type="entry name" value="HATPase_C_sf"/>
</dbReference>
<dbReference type="CDD" id="cd00082">
    <property type="entry name" value="HisKA"/>
    <property type="match status" value="1"/>
</dbReference>
<dbReference type="GO" id="GO:0016036">
    <property type="term" value="P:cellular response to phosphate starvation"/>
    <property type="evidence" value="ECO:0007669"/>
    <property type="project" value="TreeGrafter"/>
</dbReference>
<evidence type="ECO:0000256" key="4">
    <source>
        <dbReference type="ARBA" id="ARBA00022679"/>
    </source>
</evidence>
<dbReference type="PANTHER" id="PTHR45453">
    <property type="entry name" value="PHOSPHATE REGULON SENSOR PROTEIN PHOR"/>
    <property type="match status" value="1"/>
</dbReference>
<accession>A0A4R6SVJ6</accession>
<evidence type="ECO:0000256" key="5">
    <source>
        <dbReference type="ARBA" id="ARBA00022777"/>
    </source>
</evidence>
<dbReference type="InterPro" id="IPR003594">
    <property type="entry name" value="HATPase_dom"/>
</dbReference>
<dbReference type="Pfam" id="PF02518">
    <property type="entry name" value="HATPase_c"/>
    <property type="match status" value="1"/>
</dbReference>
<dbReference type="EC" id="2.7.13.3" evidence="2"/>
<dbReference type="InterPro" id="IPR036097">
    <property type="entry name" value="HisK_dim/P_sf"/>
</dbReference>
<proteinExistence type="predicted"/>
<dbReference type="InterPro" id="IPR004358">
    <property type="entry name" value="Sig_transdc_His_kin-like_C"/>
</dbReference>
<keyword evidence="8" id="KW-0472">Membrane</keyword>
<keyword evidence="8" id="KW-0812">Transmembrane</keyword>
<dbReference type="PANTHER" id="PTHR45453:SF1">
    <property type="entry name" value="PHOSPHATE REGULON SENSOR PROTEIN PHOR"/>
    <property type="match status" value="1"/>
</dbReference>
<feature type="transmembrane region" description="Helical" evidence="8">
    <location>
        <begin position="12"/>
        <end position="36"/>
    </location>
</feature>
<dbReference type="SUPFAM" id="SSF55874">
    <property type="entry name" value="ATPase domain of HSP90 chaperone/DNA topoisomerase II/histidine kinase"/>
    <property type="match status" value="1"/>
</dbReference>
<dbReference type="GO" id="GO:0004721">
    <property type="term" value="F:phosphoprotein phosphatase activity"/>
    <property type="evidence" value="ECO:0007669"/>
    <property type="project" value="TreeGrafter"/>
</dbReference>
<protein>
    <recommendedName>
        <fullName evidence="2">histidine kinase</fullName>
        <ecNumber evidence="2">2.7.13.3</ecNumber>
    </recommendedName>
</protein>
<evidence type="ECO:0000256" key="7">
    <source>
        <dbReference type="SAM" id="MobiDB-lite"/>
    </source>
</evidence>
<evidence type="ECO:0000259" key="9">
    <source>
        <dbReference type="PROSITE" id="PS50109"/>
    </source>
</evidence>
<keyword evidence="8" id="KW-1133">Transmembrane helix</keyword>
<keyword evidence="3" id="KW-0597">Phosphoprotein</keyword>
<feature type="compositionally biased region" description="Basic and acidic residues" evidence="7">
    <location>
        <begin position="249"/>
        <end position="265"/>
    </location>
</feature>
<comment type="caution">
    <text evidence="10">The sequence shown here is derived from an EMBL/GenBank/DDBJ whole genome shotgun (WGS) entry which is preliminary data.</text>
</comment>
<dbReference type="SMART" id="SM00387">
    <property type="entry name" value="HATPase_c"/>
    <property type="match status" value="1"/>
</dbReference>
<evidence type="ECO:0000313" key="10">
    <source>
        <dbReference type="EMBL" id="TDQ08790.1"/>
    </source>
</evidence>
<name>A0A4R6SVJ6_9SPHI</name>
<comment type="catalytic activity">
    <reaction evidence="1">
        <text>ATP + protein L-histidine = ADP + protein N-phospho-L-histidine.</text>
        <dbReference type="EC" id="2.7.13.3"/>
    </reaction>
</comment>
<dbReference type="Gene3D" id="1.10.287.130">
    <property type="match status" value="1"/>
</dbReference>
<feature type="region of interest" description="Disordered" evidence="7">
    <location>
        <begin position="244"/>
        <end position="267"/>
    </location>
</feature>
<dbReference type="Proteomes" id="UP000295620">
    <property type="component" value="Unassembled WGS sequence"/>
</dbReference>
<evidence type="ECO:0000256" key="6">
    <source>
        <dbReference type="ARBA" id="ARBA00023012"/>
    </source>
</evidence>
<dbReference type="CDD" id="cd00075">
    <property type="entry name" value="HATPase"/>
    <property type="match status" value="1"/>
</dbReference>
<dbReference type="Pfam" id="PF00512">
    <property type="entry name" value="HisKA"/>
    <property type="match status" value="1"/>
</dbReference>
<dbReference type="PROSITE" id="PS50109">
    <property type="entry name" value="HIS_KIN"/>
    <property type="match status" value="1"/>
</dbReference>
<keyword evidence="11" id="KW-1185">Reference proteome</keyword>
<dbReference type="InterPro" id="IPR050351">
    <property type="entry name" value="BphY/WalK/GraS-like"/>
</dbReference>
<keyword evidence="4" id="KW-0808">Transferase</keyword>
<dbReference type="AlphaFoldDB" id="A0A4R6SVJ6"/>
<dbReference type="PRINTS" id="PR00344">
    <property type="entry name" value="BCTRLSENSOR"/>
</dbReference>
<dbReference type="SMART" id="SM00388">
    <property type="entry name" value="HisKA"/>
    <property type="match status" value="1"/>
</dbReference>
<feature type="transmembrane region" description="Helical" evidence="8">
    <location>
        <begin position="307"/>
        <end position="333"/>
    </location>
</feature>
<dbReference type="EMBL" id="SNYC01000005">
    <property type="protein sequence ID" value="TDQ08790.1"/>
    <property type="molecule type" value="Genomic_DNA"/>
</dbReference>
<dbReference type="FunFam" id="3.30.565.10:FF:000006">
    <property type="entry name" value="Sensor histidine kinase WalK"/>
    <property type="match status" value="1"/>
</dbReference>
<evidence type="ECO:0000256" key="1">
    <source>
        <dbReference type="ARBA" id="ARBA00000085"/>
    </source>
</evidence>
<dbReference type="OrthoDB" id="921707at2"/>
<dbReference type="SUPFAM" id="SSF47384">
    <property type="entry name" value="Homodimeric domain of signal transducing histidine kinase"/>
    <property type="match status" value="1"/>
</dbReference>
<dbReference type="RefSeq" id="WP_133577134.1">
    <property type="nucleotide sequence ID" value="NZ_SNYC01000005.1"/>
</dbReference>
<evidence type="ECO:0000313" key="11">
    <source>
        <dbReference type="Proteomes" id="UP000295620"/>
    </source>
</evidence>
<dbReference type="GO" id="GO:0005886">
    <property type="term" value="C:plasma membrane"/>
    <property type="evidence" value="ECO:0007669"/>
    <property type="project" value="TreeGrafter"/>
</dbReference>
<gene>
    <name evidence="10" type="ORF">ATK78_3308</name>
</gene>
<evidence type="ECO:0000256" key="3">
    <source>
        <dbReference type="ARBA" id="ARBA00022553"/>
    </source>
</evidence>
<evidence type="ECO:0000256" key="8">
    <source>
        <dbReference type="SAM" id="Phobius"/>
    </source>
</evidence>
<keyword evidence="5" id="KW-0418">Kinase</keyword>
<organism evidence="10 11">
    <name type="scientific">Pedobacter metabolipauper</name>
    <dbReference type="NCBI Taxonomy" id="425513"/>
    <lineage>
        <taxon>Bacteria</taxon>
        <taxon>Pseudomonadati</taxon>
        <taxon>Bacteroidota</taxon>
        <taxon>Sphingobacteriia</taxon>
        <taxon>Sphingobacteriales</taxon>
        <taxon>Sphingobacteriaceae</taxon>
        <taxon>Pedobacter</taxon>
    </lineage>
</organism>
<dbReference type="InterPro" id="IPR005467">
    <property type="entry name" value="His_kinase_dom"/>
</dbReference>
<reference evidence="10 11" key="1">
    <citation type="submission" date="2019-03" db="EMBL/GenBank/DDBJ databases">
        <title>Genomic Encyclopedia of Archaeal and Bacterial Type Strains, Phase II (KMG-II): from individual species to whole genera.</title>
        <authorList>
            <person name="Goeker M."/>
        </authorList>
    </citation>
    <scope>NUCLEOTIDE SEQUENCE [LARGE SCALE GENOMIC DNA]</scope>
    <source>
        <strain evidence="10 11">DSM 19035</strain>
    </source>
</reference>
<dbReference type="GO" id="GO:0000155">
    <property type="term" value="F:phosphorelay sensor kinase activity"/>
    <property type="evidence" value="ECO:0007669"/>
    <property type="project" value="InterPro"/>
</dbReference>
<evidence type="ECO:0000256" key="2">
    <source>
        <dbReference type="ARBA" id="ARBA00012438"/>
    </source>
</evidence>
<dbReference type="InterPro" id="IPR003661">
    <property type="entry name" value="HisK_dim/P_dom"/>
</dbReference>
<feature type="domain" description="Histidine kinase" evidence="9">
    <location>
        <begin position="348"/>
        <end position="564"/>
    </location>
</feature>
<dbReference type="Gene3D" id="3.30.565.10">
    <property type="entry name" value="Histidine kinase-like ATPase, C-terminal domain"/>
    <property type="match status" value="1"/>
</dbReference>
<keyword evidence="6" id="KW-0902">Two-component regulatory system</keyword>